<dbReference type="Pfam" id="PF12833">
    <property type="entry name" value="HTH_18"/>
    <property type="match status" value="1"/>
</dbReference>
<gene>
    <name evidence="5" type="ORF">LXM26_22460</name>
</gene>
<dbReference type="SUPFAM" id="SSF46689">
    <property type="entry name" value="Homeodomain-like"/>
    <property type="match status" value="1"/>
</dbReference>
<dbReference type="EMBL" id="JAJTTC010000007">
    <property type="protein sequence ID" value="MCF0064297.1"/>
    <property type="molecule type" value="Genomic_DNA"/>
</dbReference>
<feature type="domain" description="HTH araC/xylS-type" evidence="4">
    <location>
        <begin position="163"/>
        <end position="260"/>
    </location>
</feature>
<dbReference type="RefSeq" id="WP_234657232.1">
    <property type="nucleotide sequence ID" value="NZ_CP094997.1"/>
</dbReference>
<evidence type="ECO:0000259" key="4">
    <source>
        <dbReference type="PROSITE" id="PS01124"/>
    </source>
</evidence>
<protein>
    <submittedName>
        <fullName evidence="5">AraC family transcriptional regulator</fullName>
    </submittedName>
</protein>
<dbReference type="PANTHER" id="PTHR43280:SF2">
    <property type="entry name" value="HTH-TYPE TRANSCRIPTIONAL REGULATOR EXSA"/>
    <property type="match status" value="1"/>
</dbReference>
<keyword evidence="2" id="KW-0238">DNA-binding</keyword>
<evidence type="ECO:0000313" key="6">
    <source>
        <dbReference type="Proteomes" id="UP001139000"/>
    </source>
</evidence>
<dbReference type="GO" id="GO:0003700">
    <property type="term" value="F:DNA-binding transcription factor activity"/>
    <property type="evidence" value="ECO:0007669"/>
    <property type="project" value="InterPro"/>
</dbReference>
<sequence length="270" mass="30937">MEFKQFFPSDILKPYVGHYYLFESDSDAEFVDTVFPSGDMEMIFNLGGGVWETSVDDEFRINPKIELWGQVTKPLQIRSKGKHSMLGIRFFTHSAAYFLNEEMGVFNDQVLDLAYIIGDPVKILHAQMLETADIKSKIGLIEDFLIRKLISNERKTDKIEKVGSILRTIKNNYSDTNLSLVASKYNVTPRYMHKLIQQCTGLSPKSFNKISRFQLSLKMLSAKAQPLTSIAYDCGYFDQSHFIRDFKSFTGQTPSAYMENMTPVNNLLLQ</sequence>
<dbReference type="Pfam" id="PF20240">
    <property type="entry name" value="DUF6597"/>
    <property type="match status" value="1"/>
</dbReference>
<dbReference type="PANTHER" id="PTHR43280">
    <property type="entry name" value="ARAC-FAMILY TRANSCRIPTIONAL REGULATOR"/>
    <property type="match status" value="1"/>
</dbReference>
<dbReference type="Proteomes" id="UP001139000">
    <property type="component" value="Unassembled WGS sequence"/>
</dbReference>
<keyword evidence="6" id="KW-1185">Reference proteome</keyword>
<evidence type="ECO:0000256" key="3">
    <source>
        <dbReference type="ARBA" id="ARBA00023163"/>
    </source>
</evidence>
<accession>A0A9X1PMW4</accession>
<comment type="caution">
    <text evidence="5">The sequence shown here is derived from an EMBL/GenBank/DDBJ whole genome shotgun (WGS) entry which is preliminary data.</text>
</comment>
<evidence type="ECO:0000313" key="5">
    <source>
        <dbReference type="EMBL" id="MCF0064297.1"/>
    </source>
</evidence>
<keyword evidence="1" id="KW-0805">Transcription regulation</keyword>
<dbReference type="PROSITE" id="PS01124">
    <property type="entry name" value="HTH_ARAC_FAMILY_2"/>
    <property type="match status" value="1"/>
</dbReference>
<dbReference type="SMART" id="SM00342">
    <property type="entry name" value="HTH_ARAC"/>
    <property type="match status" value="1"/>
</dbReference>
<reference evidence="5" key="1">
    <citation type="submission" date="2021-12" db="EMBL/GenBank/DDBJ databases">
        <title>Novel species in genus Dyadobacter.</title>
        <authorList>
            <person name="Ma C."/>
        </authorList>
    </citation>
    <scope>NUCLEOTIDE SEQUENCE</scope>
    <source>
        <strain evidence="5">LJ419</strain>
    </source>
</reference>
<name>A0A9X1PMW4_9BACT</name>
<evidence type="ECO:0000256" key="2">
    <source>
        <dbReference type="ARBA" id="ARBA00023125"/>
    </source>
</evidence>
<keyword evidence="3" id="KW-0804">Transcription</keyword>
<dbReference type="InterPro" id="IPR020449">
    <property type="entry name" value="Tscrpt_reg_AraC-type_HTH"/>
</dbReference>
<dbReference type="InterPro" id="IPR009057">
    <property type="entry name" value="Homeodomain-like_sf"/>
</dbReference>
<proteinExistence type="predicted"/>
<dbReference type="InterPro" id="IPR046532">
    <property type="entry name" value="DUF6597"/>
</dbReference>
<organism evidence="5 6">
    <name type="scientific">Dyadobacter chenwenxiniae</name>
    <dbReference type="NCBI Taxonomy" id="2906456"/>
    <lineage>
        <taxon>Bacteria</taxon>
        <taxon>Pseudomonadati</taxon>
        <taxon>Bacteroidota</taxon>
        <taxon>Cytophagia</taxon>
        <taxon>Cytophagales</taxon>
        <taxon>Spirosomataceae</taxon>
        <taxon>Dyadobacter</taxon>
    </lineage>
</organism>
<dbReference type="AlphaFoldDB" id="A0A9X1PMW4"/>
<dbReference type="GO" id="GO:0043565">
    <property type="term" value="F:sequence-specific DNA binding"/>
    <property type="evidence" value="ECO:0007669"/>
    <property type="project" value="InterPro"/>
</dbReference>
<dbReference type="InterPro" id="IPR018060">
    <property type="entry name" value="HTH_AraC"/>
</dbReference>
<dbReference type="PRINTS" id="PR00032">
    <property type="entry name" value="HTHARAC"/>
</dbReference>
<evidence type="ECO:0000256" key="1">
    <source>
        <dbReference type="ARBA" id="ARBA00023015"/>
    </source>
</evidence>
<dbReference type="Gene3D" id="1.10.10.60">
    <property type="entry name" value="Homeodomain-like"/>
    <property type="match status" value="1"/>
</dbReference>